<evidence type="ECO:0000313" key="1">
    <source>
        <dbReference type="EMBL" id="KAJ2899952.1"/>
    </source>
</evidence>
<dbReference type="Proteomes" id="UP001139981">
    <property type="component" value="Unassembled WGS sequence"/>
</dbReference>
<protein>
    <submittedName>
        <fullName evidence="1">Uncharacterized protein</fullName>
    </submittedName>
</protein>
<reference evidence="1" key="1">
    <citation type="submission" date="2022-07" db="EMBL/GenBank/DDBJ databases">
        <title>Phylogenomic reconstructions and comparative analyses of Kickxellomycotina fungi.</title>
        <authorList>
            <person name="Reynolds N.K."/>
            <person name="Stajich J.E."/>
            <person name="Barry K."/>
            <person name="Grigoriev I.V."/>
            <person name="Crous P."/>
            <person name="Smith M.E."/>
        </authorList>
    </citation>
    <scope>NUCLEOTIDE SEQUENCE</scope>
    <source>
        <strain evidence="1">CBS 190363</strain>
    </source>
</reference>
<organism evidence="1 2">
    <name type="scientific">Coemansia aciculifera</name>
    <dbReference type="NCBI Taxonomy" id="417176"/>
    <lineage>
        <taxon>Eukaryota</taxon>
        <taxon>Fungi</taxon>
        <taxon>Fungi incertae sedis</taxon>
        <taxon>Zoopagomycota</taxon>
        <taxon>Kickxellomycotina</taxon>
        <taxon>Kickxellomycetes</taxon>
        <taxon>Kickxellales</taxon>
        <taxon>Kickxellaceae</taxon>
        <taxon>Coemansia</taxon>
    </lineage>
</organism>
<keyword evidence="2" id="KW-1185">Reference proteome</keyword>
<evidence type="ECO:0000313" key="2">
    <source>
        <dbReference type="Proteomes" id="UP001139981"/>
    </source>
</evidence>
<proteinExistence type="predicted"/>
<sequence length="239" mass="26894">MCNGIYCDVESYTCEPSPDERRFRESHEKLDYLKEGQRRLVWLIKRRAHYQRNPLGGAMCKEVDMQIYQQTLLISRHFAELQKMVDEFDRELSSSSTTEASTPSPQSSQRQADWEEVMQMAKMSIGDLAYHEPAKSSSNNSSSKTLFKSIYISPSLSSSSSSASTATASEVGSADAHSRKARKTFPAQTPPKEEMIKLRESLKSIEQSPLFTTMPAFESKQHPPVVPPIYLAGVRSSMP</sequence>
<gene>
    <name evidence="1" type="ORF">IWW38_000750</name>
</gene>
<comment type="caution">
    <text evidence="1">The sequence shown here is derived from an EMBL/GenBank/DDBJ whole genome shotgun (WGS) entry which is preliminary data.</text>
</comment>
<dbReference type="EMBL" id="JANBVB010000014">
    <property type="protein sequence ID" value="KAJ2899952.1"/>
    <property type="molecule type" value="Genomic_DNA"/>
</dbReference>
<accession>A0ACC1M9D0</accession>
<name>A0ACC1M9D0_9FUNG</name>